<proteinExistence type="predicted"/>
<reference evidence="1" key="1">
    <citation type="submission" date="2021-02" db="EMBL/GenBank/DDBJ databases">
        <authorList>
            <person name="Dougan E. K."/>
            <person name="Rhodes N."/>
            <person name="Thang M."/>
            <person name="Chan C."/>
        </authorList>
    </citation>
    <scope>NUCLEOTIDE SEQUENCE</scope>
</reference>
<protein>
    <submittedName>
        <fullName evidence="1">Uncharacterized protein</fullName>
    </submittedName>
</protein>
<feature type="non-terminal residue" evidence="1">
    <location>
        <position position="127"/>
    </location>
</feature>
<keyword evidence="2" id="KW-1185">Reference proteome</keyword>
<feature type="non-terminal residue" evidence="1">
    <location>
        <position position="1"/>
    </location>
</feature>
<evidence type="ECO:0000313" key="1">
    <source>
        <dbReference type="EMBL" id="CAE7531336.1"/>
    </source>
</evidence>
<organism evidence="1 2">
    <name type="scientific">Symbiodinium pilosum</name>
    <name type="common">Dinoflagellate</name>
    <dbReference type="NCBI Taxonomy" id="2952"/>
    <lineage>
        <taxon>Eukaryota</taxon>
        <taxon>Sar</taxon>
        <taxon>Alveolata</taxon>
        <taxon>Dinophyceae</taxon>
        <taxon>Suessiales</taxon>
        <taxon>Symbiodiniaceae</taxon>
        <taxon>Symbiodinium</taxon>
    </lineage>
</organism>
<dbReference type="AlphaFoldDB" id="A0A812TG11"/>
<evidence type="ECO:0000313" key="2">
    <source>
        <dbReference type="Proteomes" id="UP000649617"/>
    </source>
</evidence>
<name>A0A812TG11_SYMPI</name>
<sequence>DLLVALYKMQEDEHVMNSLAEWFELSFALVNDDWGRLLDLHVLDALVRTLRGCVEGAGGAVCPFRAALADLARVCGERHEEMEDPLKAAEAFKTATMANGRDKDLKMRLLAALLRAHAVGLEVDKDE</sequence>
<comment type="caution">
    <text evidence="1">The sequence shown here is derived from an EMBL/GenBank/DDBJ whole genome shotgun (WGS) entry which is preliminary data.</text>
</comment>
<dbReference type="Proteomes" id="UP000649617">
    <property type="component" value="Unassembled WGS sequence"/>
</dbReference>
<dbReference type="EMBL" id="CAJNIZ010031557">
    <property type="protein sequence ID" value="CAE7531336.1"/>
    <property type="molecule type" value="Genomic_DNA"/>
</dbReference>
<accession>A0A812TG11</accession>
<gene>
    <name evidence="1" type="ORF">SPIL2461_LOCUS14001</name>
</gene>